<name>A0A845R465_9CLOT</name>
<dbReference type="Proteomes" id="UP000467132">
    <property type="component" value="Unassembled WGS sequence"/>
</dbReference>
<evidence type="ECO:0000313" key="1">
    <source>
        <dbReference type="EMBL" id="NBI07293.1"/>
    </source>
</evidence>
<dbReference type="InterPro" id="IPR021512">
    <property type="entry name" value="DUF3173"/>
</dbReference>
<dbReference type="AlphaFoldDB" id="A0A845R465"/>
<dbReference type="EMBL" id="QXXA01000011">
    <property type="protein sequence ID" value="NBI07293.1"/>
    <property type="molecule type" value="Genomic_DNA"/>
</dbReference>
<keyword evidence="2" id="KW-1185">Reference proteome</keyword>
<reference evidence="1 2" key="1">
    <citation type="submission" date="2018-08" db="EMBL/GenBank/DDBJ databases">
        <title>Murine metabolic-syndrome-specific gut microbial biobank.</title>
        <authorList>
            <person name="Liu C."/>
        </authorList>
    </citation>
    <scope>NUCLEOTIDE SEQUENCE [LARGE SCALE GENOMIC DNA]</scope>
    <source>
        <strain evidence="1 2">583</strain>
    </source>
</reference>
<accession>A0A845R465</accession>
<proteinExistence type="predicted"/>
<sequence length="73" mass="8292">MIMITKNDLIEKLGFGPSQSSDIIRKAKYLMVNKGYGYYENRRLGRVPIEAVEEILGIELLDNKGVFTNAENI</sequence>
<dbReference type="OrthoDB" id="1915051at2"/>
<evidence type="ECO:0000313" key="2">
    <source>
        <dbReference type="Proteomes" id="UP000467132"/>
    </source>
</evidence>
<gene>
    <name evidence="1" type="ORF">D3Z33_10580</name>
</gene>
<comment type="caution">
    <text evidence="1">The sequence shown here is derived from an EMBL/GenBank/DDBJ whole genome shotgun (WGS) entry which is preliminary data.</text>
</comment>
<protein>
    <submittedName>
        <fullName evidence="1">DUF3173 domain-containing protein</fullName>
    </submittedName>
</protein>
<dbReference type="Pfam" id="PF11372">
    <property type="entry name" value="DUF3173"/>
    <property type="match status" value="1"/>
</dbReference>
<organism evidence="1 2">
    <name type="scientific">Senegalia massiliensis</name>
    <dbReference type="NCBI Taxonomy" id="1720316"/>
    <lineage>
        <taxon>Bacteria</taxon>
        <taxon>Bacillati</taxon>
        <taxon>Bacillota</taxon>
        <taxon>Clostridia</taxon>
        <taxon>Eubacteriales</taxon>
        <taxon>Clostridiaceae</taxon>
        <taxon>Senegalia</taxon>
    </lineage>
</organism>